<dbReference type="Pfam" id="PF07534">
    <property type="entry name" value="TLD"/>
    <property type="match status" value="1"/>
</dbReference>
<evidence type="ECO:0000259" key="1">
    <source>
        <dbReference type="PROSITE" id="PS51886"/>
    </source>
</evidence>
<dbReference type="AlphaFoldDB" id="A0A0N5A6G0"/>
<reference evidence="3" key="1">
    <citation type="submission" date="2017-02" db="UniProtKB">
        <authorList>
            <consortium name="WormBaseParasite"/>
        </authorList>
    </citation>
    <scope>IDENTIFICATION</scope>
</reference>
<accession>A0A0N5A6G0</accession>
<protein>
    <submittedName>
        <fullName evidence="3">TLDc domain-containing protein</fullName>
    </submittedName>
</protein>
<sequence length="383" mass="43933">MGQTHSGRKNSYARKDSQLTSFDFGFDVVHSDFDGYYGRLISTYSALDRSTFKNLFGDRFDKPLWDFYTTRSEIIEIPKELFIRKTRLLFSNNYGIFLQIFPNIDDLLKAVFVGADVNFGEDDKEIITQIKEQMLLTKPGKDGKSAVLIWVQRNCPRLFVPLQVRLINTITGKDKITYDFSSNLLTPVQMFLVKSALNPITYLNVHGTSVLKENGVNNWTSLYRSDKHGISTTRFEHHVFDYKRPTISIFKLINGQLAVLALDTEWKHSGEKYGSYFTTFISIKPSFFRTVRSNSLYSNFLLKNCPKGLSFDDLLSIEGDFSNVEAIEAWGVGDDNDILEQEKQKEFYAQAKLNCQKMPSHKEYVGETKTFKVQGASIDKEDS</sequence>
<evidence type="ECO:0000313" key="3">
    <source>
        <dbReference type="WBParaSite" id="PTRK_0001758300.1"/>
    </source>
</evidence>
<dbReference type="Proteomes" id="UP000038045">
    <property type="component" value="Unplaced"/>
</dbReference>
<proteinExistence type="predicted"/>
<dbReference type="SMART" id="SM00584">
    <property type="entry name" value="TLDc"/>
    <property type="match status" value="1"/>
</dbReference>
<dbReference type="InterPro" id="IPR006571">
    <property type="entry name" value="TLDc_dom"/>
</dbReference>
<organism evidence="2 3">
    <name type="scientific">Parastrongyloides trichosuri</name>
    <name type="common">Possum-specific nematode worm</name>
    <dbReference type="NCBI Taxonomy" id="131310"/>
    <lineage>
        <taxon>Eukaryota</taxon>
        <taxon>Metazoa</taxon>
        <taxon>Ecdysozoa</taxon>
        <taxon>Nematoda</taxon>
        <taxon>Chromadorea</taxon>
        <taxon>Rhabditida</taxon>
        <taxon>Tylenchina</taxon>
        <taxon>Panagrolaimomorpha</taxon>
        <taxon>Strongyloidoidea</taxon>
        <taxon>Strongyloididae</taxon>
        <taxon>Parastrongyloides</taxon>
    </lineage>
</organism>
<dbReference type="WBParaSite" id="PTRK_0001758300.1">
    <property type="protein sequence ID" value="PTRK_0001758300.1"/>
    <property type="gene ID" value="PTRK_0001758300"/>
</dbReference>
<dbReference type="PROSITE" id="PS51886">
    <property type="entry name" value="TLDC"/>
    <property type="match status" value="1"/>
</dbReference>
<evidence type="ECO:0000313" key="2">
    <source>
        <dbReference type="Proteomes" id="UP000038045"/>
    </source>
</evidence>
<feature type="domain" description="TLDc" evidence="1">
    <location>
        <begin position="183"/>
        <end position="333"/>
    </location>
</feature>
<name>A0A0N5A6G0_PARTI</name>
<keyword evidence="2" id="KW-1185">Reference proteome</keyword>